<proteinExistence type="predicted"/>
<evidence type="ECO:0000313" key="4">
    <source>
        <dbReference type="EMBL" id="ROI80149.1"/>
    </source>
</evidence>
<dbReference type="Pfam" id="PF23057">
    <property type="entry name" value="RBD_ZCCHC3_1st"/>
    <property type="match status" value="1"/>
</dbReference>
<name>A0A3N0XN44_ANAGA</name>
<dbReference type="InterPro" id="IPR057810">
    <property type="entry name" value="RBD_ZCCHC3_1st"/>
</dbReference>
<organism evidence="4 5">
    <name type="scientific">Anabarilius grahami</name>
    <name type="common">Kanglang fish</name>
    <name type="synonym">Barilius grahami</name>
    <dbReference type="NCBI Taxonomy" id="495550"/>
    <lineage>
        <taxon>Eukaryota</taxon>
        <taxon>Metazoa</taxon>
        <taxon>Chordata</taxon>
        <taxon>Craniata</taxon>
        <taxon>Vertebrata</taxon>
        <taxon>Euteleostomi</taxon>
        <taxon>Actinopterygii</taxon>
        <taxon>Neopterygii</taxon>
        <taxon>Teleostei</taxon>
        <taxon>Ostariophysi</taxon>
        <taxon>Cypriniformes</taxon>
        <taxon>Xenocyprididae</taxon>
        <taxon>Xenocypridinae</taxon>
        <taxon>Xenocypridinae incertae sedis</taxon>
        <taxon>Anabarilius</taxon>
    </lineage>
</organism>
<dbReference type="Pfam" id="PF23058">
    <property type="entry name" value="RBD_ZCCHC3_2nd"/>
    <property type="match status" value="1"/>
</dbReference>
<dbReference type="GO" id="GO:0002218">
    <property type="term" value="P:activation of innate immune response"/>
    <property type="evidence" value="ECO:0007669"/>
    <property type="project" value="InterPro"/>
</dbReference>
<accession>A0A3N0XN44</accession>
<dbReference type="GO" id="GO:0003690">
    <property type="term" value="F:double-stranded DNA binding"/>
    <property type="evidence" value="ECO:0007669"/>
    <property type="project" value="InterPro"/>
</dbReference>
<dbReference type="EMBL" id="RJVU01068251">
    <property type="protein sequence ID" value="ROI80149.1"/>
    <property type="molecule type" value="Genomic_DNA"/>
</dbReference>
<dbReference type="Proteomes" id="UP000281406">
    <property type="component" value="Unassembled WGS sequence"/>
</dbReference>
<feature type="domain" description="Zinc finger CCHC" evidence="2">
    <location>
        <begin position="16"/>
        <end position="96"/>
    </location>
</feature>
<evidence type="ECO:0000313" key="5">
    <source>
        <dbReference type="Proteomes" id="UP000281406"/>
    </source>
</evidence>
<evidence type="ECO:0000256" key="1">
    <source>
        <dbReference type="SAM" id="MobiDB-lite"/>
    </source>
</evidence>
<comment type="caution">
    <text evidence="4">The sequence shown here is derived from an EMBL/GenBank/DDBJ whole genome shotgun (WGS) entry which is preliminary data.</text>
</comment>
<feature type="domain" description="Zinc finger CCHC" evidence="3">
    <location>
        <begin position="112"/>
        <end position="186"/>
    </location>
</feature>
<dbReference type="PANTHER" id="PTHR22639">
    <property type="entry name" value="GAG-RELATED PROTEIN"/>
    <property type="match status" value="1"/>
</dbReference>
<dbReference type="PANTHER" id="PTHR22639:SF7">
    <property type="entry name" value="CCHC-TYPE DOMAIN-CONTAINING PROTEIN"/>
    <property type="match status" value="1"/>
</dbReference>
<dbReference type="AlphaFoldDB" id="A0A3N0XN44"/>
<sequence length="301" mass="33808">MSGNDEREAAMMVRLRNTIRVLLKKDAEDFVKQRFGRDFFVTEILRGLFEIQPAEVFCLQDFVSTGFLDLTFCVLKDCVGFFEAWKKREGHKLLEGLQLQPVFVQDFIPLTIRIYYPFVEDGDVMAFIARYCDVVRGGERLRDLYGIWNGKRRYMVKLRLDSSSPGTVLHPPGSFSIGPNRGFLHYPGQPLYCRRCGGQGHIELTAATEGANKDQGAEESAVHHQDKGPAVVEVNQPRPSGAAQEREQSQGIGQTWSDIDIAEVFSGAAIVSSNNTIQDTPQAEDPARFTWSQLDALDIDI</sequence>
<dbReference type="InterPro" id="IPR042509">
    <property type="entry name" value="ZCCHC3"/>
</dbReference>
<feature type="region of interest" description="Disordered" evidence="1">
    <location>
        <begin position="209"/>
        <end position="253"/>
    </location>
</feature>
<evidence type="ECO:0000259" key="2">
    <source>
        <dbReference type="Pfam" id="PF23057"/>
    </source>
</evidence>
<keyword evidence="5" id="KW-1185">Reference proteome</keyword>
<evidence type="ECO:0000259" key="3">
    <source>
        <dbReference type="Pfam" id="PF23058"/>
    </source>
</evidence>
<dbReference type="OrthoDB" id="8959129at2759"/>
<gene>
    <name evidence="4" type="ORF">DPX16_23725</name>
</gene>
<reference evidence="4 5" key="1">
    <citation type="submission" date="2018-10" db="EMBL/GenBank/DDBJ databases">
        <title>Genome assembly for a Yunnan-Guizhou Plateau 3E fish, Anabarilius grahami (Regan), and its evolutionary and genetic applications.</title>
        <authorList>
            <person name="Jiang W."/>
        </authorList>
    </citation>
    <scope>NUCLEOTIDE SEQUENCE [LARGE SCALE GENOMIC DNA]</scope>
    <source>
        <strain evidence="4">AG-KIZ</strain>
        <tissue evidence="4">Muscle</tissue>
    </source>
</reference>
<protein>
    <submittedName>
        <fullName evidence="4">Zinc finger CCHC domain-containing protein 3</fullName>
    </submittedName>
</protein>
<dbReference type="InterPro" id="IPR057811">
    <property type="entry name" value="RBD_ZCCHC3_2nd"/>
</dbReference>
<dbReference type="GO" id="GO:0003723">
    <property type="term" value="F:RNA binding"/>
    <property type="evidence" value="ECO:0007669"/>
    <property type="project" value="InterPro"/>
</dbReference>
<feature type="compositionally biased region" description="Basic and acidic residues" evidence="1">
    <location>
        <begin position="211"/>
        <end position="227"/>
    </location>
</feature>